<sequence length="134" mass="14391">MYTDVPGGRRVCPSLSSNSRRRSLSGAPQLTPIESPSRRSSLSSTAVSPNRSKALPSITDHTEEWPRPDGCSPAYLSRNGSTGDVTQSPSVSPVRGNGDRSDGSVSPNTKYKVPFPPSESRNDSPYCRRVVTIV</sequence>
<proteinExistence type="predicted"/>
<gene>
    <name evidence="2" type="ORF">ADEAN_000688300</name>
</gene>
<dbReference type="Proteomes" id="UP000515908">
    <property type="component" value="Chromosome 13"/>
</dbReference>
<feature type="region of interest" description="Disordered" evidence="1">
    <location>
        <begin position="1"/>
        <end position="126"/>
    </location>
</feature>
<evidence type="ECO:0000313" key="3">
    <source>
        <dbReference type="Proteomes" id="UP000515908"/>
    </source>
</evidence>
<name>A0A7G2CHQ2_9TRYP</name>
<feature type="compositionally biased region" description="Polar residues" evidence="1">
    <location>
        <begin position="78"/>
        <end position="91"/>
    </location>
</feature>
<dbReference type="EMBL" id="LR877157">
    <property type="protein sequence ID" value="CAD2219378.1"/>
    <property type="molecule type" value="Genomic_DNA"/>
</dbReference>
<evidence type="ECO:0000313" key="2">
    <source>
        <dbReference type="EMBL" id="CAD2219378.1"/>
    </source>
</evidence>
<evidence type="ECO:0000256" key="1">
    <source>
        <dbReference type="SAM" id="MobiDB-lite"/>
    </source>
</evidence>
<keyword evidence="3" id="KW-1185">Reference proteome</keyword>
<reference evidence="2 3" key="1">
    <citation type="submission" date="2020-08" db="EMBL/GenBank/DDBJ databases">
        <authorList>
            <person name="Newling K."/>
            <person name="Davey J."/>
            <person name="Forrester S."/>
        </authorList>
    </citation>
    <scope>NUCLEOTIDE SEQUENCE [LARGE SCALE GENOMIC DNA]</scope>
    <source>
        <strain evidence="3">Crithidia deanei Carvalho (ATCC PRA-265)</strain>
    </source>
</reference>
<dbReference type="VEuPathDB" id="TriTrypDB:ADEAN_000688300"/>
<accession>A0A7G2CHQ2</accession>
<organism evidence="2 3">
    <name type="scientific">Angomonas deanei</name>
    <dbReference type="NCBI Taxonomy" id="59799"/>
    <lineage>
        <taxon>Eukaryota</taxon>
        <taxon>Discoba</taxon>
        <taxon>Euglenozoa</taxon>
        <taxon>Kinetoplastea</taxon>
        <taxon>Metakinetoplastina</taxon>
        <taxon>Trypanosomatida</taxon>
        <taxon>Trypanosomatidae</taxon>
        <taxon>Strigomonadinae</taxon>
        <taxon>Angomonas</taxon>
    </lineage>
</organism>
<protein>
    <submittedName>
        <fullName evidence="2">Uncharacterized protein</fullName>
    </submittedName>
</protein>
<dbReference type="AlphaFoldDB" id="A0A7G2CHQ2"/>